<reference evidence="2 3" key="1">
    <citation type="journal article" date="2024" name="Chem. Sci.">
        <title>Discovery of megapolipeptins by genome mining of a Burkholderiales bacteria collection.</title>
        <authorList>
            <person name="Paulo B.S."/>
            <person name="Recchia M.J.J."/>
            <person name="Lee S."/>
            <person name="Fergusson C.H."/>
            <person name="Romanowski S.B."/>
            <person name="Hernandez A."/>
            <person name="Krull N."/>
            <person name="Liu D.Y."/>
            <person name="Cavanagh H."/>
            <person name="Bos A."/>
            <person name="Gray C.A."/>
            <person name="Murphy B.T."/>
            <person name="Linington R.G."/>
            <person name="Eustaquio A.S."/>
        </authorList>
    </citation>
    <scope>NUCLEOTIDE SEQUENCE [LARGE SCALE GENOMIC DNA]</scope>
    <source>
        <strain evidence="2 3">RL17-350-BIC-A</strain>
    </source>
</reference>
<dbReference type="RefSeq" id="WP_408178458.1">
    <property type="nucleotide sequence ID" value="NZ_JAQQEZ010000013.1"/>
</dbReference>
<gene>
    <name evidence="2" type="ORF">PQR57_20495</name>
</gene>
<evidence type="ECO:0000313" key="3">
    <source>
        <dbReference type="Proteomes" id="UP001629230"/>
    </source>
</evidence>
<accession>A0ABW9AU18</accession>
<comment type="caution">
    <text evidence="2">The sequence shown here is derived from an EMBL/GenBank/DDBJ whole genome shotgun (WGS) entry which is preliminary data.</text>
</comment>
<feature type="region of interest" description="Disordered" evidence="1">
    <location>
        <begin position="58"/>
        <end position="88"/>
    </location>
</feature>
<protein>
    <submittedName>
        <fullName evidence="2">Uncharacterized protein</fullName>
    </submittedName>
</protein>
<keyword evidence="3" id="KW-1185">Reference proteome</keyword>
<sequence>MNTSGFDETRVVSVKAASESRSTGLETTLYLLSSTKNALRLARSIAQLQARGVLSRELVDDGPTENTKPGREVFPTGHGVSGLDSGDA</sequence>
<dbReference type="Gene3D" id="1.10.1220.170">
    <property type="match status" value="1"/>
</dbReference>
<evidence type="ECO:0000256" key="1">
    <source>
        <dbReference type="SAM" id="MobiDB-lite"/>
    </source>
</evidence>
<organism evidence="2 3">
    <name type="scientific">Paraburkholderia dipogonis</name>
    <dbReference type="NCBI Taxonomy" id="1211383"/>
    <lineage>
        <taxon>Bacteria</taxon>
        <taxon>Pseudomonadati</taxon>
        <taxon>Pseudomonadota</taxon>
        <taxon>Betaproteobacteria</taxon>
        <taxon>Burkholderiales</taxon>
        <taxon>Burkholderiaceae</taxon>
        <taxon>Paraburkholderia</taxon>
    </lineage>
</organism>
<dbReference type="Proteomes" id="UP001629230">
    <property type="component" value="Unassembled WGS sequence"/>
</dbReference>
<name>A0ABW9AU18_9BURK</name>
<evidence type="ECO:0000313" key="2">
    <source>
        <dbReference type="EMBL" id="MFM0003408.1"/>
    </source>
</evidence>
<dbReference type="EMBL" id="JAQQEZ010000013">
    <property type="protein sequence ID" value="MFM0003408.1"/>
    <property type="molecule type" value="Genomic_DNA"/>
</dbReference>
<proteinExistence type="predicted"/>